<proteinExistence type="predicted"/>
<organism evidence="2 3">
    <name type="scientific">candidate division WOR-1 bacterium RIFOXYC2_FULL_46_14</name>
    <dbReference type="NCBI Taxonomy" id="1802587"/>
    <lineage>
        <taxon>Bacteria</taxon>
        <taxon>Bacillati</taxon>
        <taxon>Saganbacteria</taxon>
    </lineage>
</organism>
<feature type="region of interest" description="Disordered" evidence="1">
    <location>
        <begin position="307"/>
        <end position="429"/>
    </location>
</feature>
<feature type="region of interest" description="Disordered" evidence="1">
    <location>
        <begin position="506"/>
        <end position="549"/>
    </location>
</feature>
<reference evidence="2 3" key="1">
    <citation type="journal article" date="2016" name="Nat. Commun.">
        <title>Thousands of microbial genomes shed light on interconnected biogeochemical processes in an aquifer system.</title>
        <authorList>
            <person name="Anantharaman K."/>
            <person name="Brown C.T."/>
            <person name="Hug L.A."/>
            <person name="Sharon I."/>
            <person name="Castelle C.J."/>
            <person name="Probst A.J."/>
            <person name="Thomas B.C."/>
            <person name="Singh A."/>
            <person name="Wilkins M.J."/>
            <person name="Karaoz U."/>
            <person name="Brodie E.L."/>
            <person name="Williams K.H."/>
            <person name="Hubbard S.S."/>
            <person name="Banfield J.F."/>
        </authorList>
    </citation>
    <scope>NUCLEOTIDE SEQUENCE [LARGE SCALE GENOMIC DNA]</scope>
</reference>
<protein>
    <submittedName>
        <fullName evidence="2">Uncharacterized protein</fullName>
    </submittedName>
</protein>
<dbReference type="PANTHER" id="PTHR48148">
    <property type="entry name" value="KERATINOCYTE PROLINE-RICH PROTEIN"/>
    <property type="match status" value="1"/>
</dbReference>
<feature type="region of interest" description="Disordered" evidence="1">
    <location>
        <begin position="203"/>
        <end position="269"/>
    </location>
</feature>
<dbReference type="Proteomes" id="UP000179242">
    <property type="component" value="Unassembled WGS sequence"/>
</dbReference>
<feature type="compositionally biased region" description="Pro residues" evidence="1">
    <location>
        <begin position="380"/>
        <end position="400"/>
    </location>
</feature>
<dbReference type="EMBL" id="MEUJ01000004">
    <property type="protein sequence ID" value="OGC40363.1"/>
    <property type="molecule type" value="Genomic_DNA"/>
</dbReference>
<feature type="compositionally biased region" description="Pro residues" evidence="1">
    <location>
        <begin position="222"/>
        <end position="263"/>
    </location>
</feature>
<gene>
    <name evidence="2" type="ORF">A2438_03740</name>
</gene>
<evidence type="ECO:0000256" key="1">
    <source>
        <dbReference type="SAM" id="MobiDB-lite"/>
    </source>
</evidence>
<feature type="compositionally biased region" description="Polar residues" evidence="1">
    <location>
        <begin position="343"/>
        <end position="354"/>
    </location>
</feature>
<accession>A0A1F4U7T6</accession>
<name>A0A1F4U7T6_UNCSA</name>
<sequence>MSAVSGAGSGNNYSNAILRHLTARGVKVDEAKNKKIEEAAKDDKLTSQERNELGLTSGNGLFEAYARGGKLASEMETGEAIAGADDLSPEEMEKMEKDVESFASVFGYSKQKAWELYFTGNLGRIDLKEAEKTSEEYKSEYNAYTPPARGEKSYRSFLVQNKKVAETSVMLEYLPANADGIIGTRHVLRFAYEKGITDFSKGSIDSKLTEYNPGTAEQPASKPAPSPPPAPAPTAPPPPAATARPSAPPRTVPNPKPVPPPTVPEANPAEQIRAATQRMRSIGEAVGGYATRGYTATTRFLNELGVSKNGATEPAPRPAPAVPATVSQKADDRRFTSLEGPEQHQQVRISSRYYSQREYGEKPWQYDNPKPKAVSIPAVSVPPPVPSVAPHPAAPPPADPIAPLSPGTLRDIDPTTEQDQPPLRAEPERADGVADLMEELFTAQPTEQSRTQAEARRTMERELKEAREAMERKDYTSAIALYEKYKDRAELSGIREKLQEALAAKKAQDEDAAEQTRGLEAAKKATGGRVVRFDEADESDSVPAGTIAPAPVTTADEKRRAALARMVTGMGALGQLRRGSAGATELLKAGARQADFSGTDSLTVGSRGGGLTGKGEVSPGRTAAIGDLGGRVAGPQEVSTPDRKGEDPAAPQFRGRQEELRLELVVADVDQRAANLLNREVARAFNRVRSVEKGDWRGKHLYRGVYIPKEGVVEFTYVGTMDLSAQGNPYSMVNNNLPKTVRVNGFQKEQGRAKMRVTDVPVKI</sequence>
<dbReference type="PANTHER" id="PTHR48148:SF3">
    <property type="entry name" value="KERATINOCYTE PROLINE-RICH PROTEIN"/>
    <property type="match status" value="1"/>
</dbReference>
<dbReference type="PRINTS" id="PR01217">
    <property type="entry name" value="PRICHEXTENSN"/>
</dbReference>
<dbReference type="AlphaFoldDB" id="A0A1F4U7T6"/>
<feature type="region of interest" description="Disordered" evidence="1">
    <location>
        <begin position="597"/>
        <end position="655"/>
    </location>
</feature>
<comment type="caution">
    <text evidence="2">The sequence shown here is derived from an EMBL/GenBank/DDBJ whole genome shotgun (WGS) entry which is preliminary data.</text>
</comment>
<evidence type="ECO:0000313" key="2">
    <source>
        <dbReference type="EMBL" id="OGC40363.1"/>
    </source>
</evidence>
<evidence type="ECO:0000313" key="3">
    <source>
        <dbReference type="Proteomes" id="UP000179242"/>
    </source>
</evidence>